<dbReference type="PROSITE" id="PS00198">
    <property type="entry name" value="4FE4S_FER_1"/>
    <property type="match status" value="1"/>
</dbReference>
<dbReference type="RefSeq" id="WP_123400701.1">
    <property type="nucleotide sequence ID" value="NZ_RJVI01000001.1"/>
</dbReference>
<keyword evidence="4 8" id="KW-0677">Repeat</keyword>
<feature type="compositionally biased region" description="Basic and acidic residues" evidence="9">
    <location>
        <begin position="458"/>
        <end position="490"/>
    </location>
</feature>
<comment type="similarity">
    <text evidence="8">Belongs to the 4Fe4S bacterial-type ferredoxin family. RnfC subfamily.</text>
</comment>
<keyword evidence="1 8" id="KW-0813">Transport</keyword>
<dbReference type="GO" id="GO:0051539">
    <property type="term" value="F:4 iron, 4 sulfur cluster binding"/>
    <property type="evidence" value="ECO:0007669"/>
    <property type="project" value="UniProtKB-KW"/>
</dbReference>
<keyword evidence="6 8" id="KW-0408">Iron</keyword>
<keyword evidence="5 8" id="KW-0249">Electron transport</keyword>
<keyword evidence="8" id="KW-0472">Membrane</keyword>
<dbReference type="SUPFAM" id="SSF142019">
    <property type="entry name" value="Nqo1 FMN-binding domain-like"/>
    <property type="match status" value="1"/>
</dbReference>
<evidence type="ECO:0000256" key="4">
    <source>
        <dbReference type="ARBA" id="ARBA00022737"/>
    </source>
</evidence>
<dbReference type="Pfam" id="PF13375">
    <property type="entry name" value="RnfC_N"/>
    <property type="match status" value="1"/>
</dbReference>
<feature type="binding site" evidence="8">
    <location>
        <position position="376"/>
    </location>
    <ligand>
        <name>[4Fe-4S] cluster</name>
        <dbReference type="ChEBI" id="CHEBI:49883"/>
        <label>1</label>
    </ligand>
</feature>
<dbReference type="AlphaFoldDB" id="A0A3N1Y8B5"/>
<dbReference type="Pfam" id="PF12838">
    <property type="entry name" value="Fer4_7"/>
    <property type="match status" value="1"/>
</dbReference>
<dbReference type="InterPro" id="IPR017896">
    <property type="entry name" value="4Fe4S_Fe-S-bd"/>
</dbReference>
<dbReference type="InterPro" id="IPR026902">
    <property type="entry name" value="RnfC_N"/>
</dbReference>
<comment type="subcellular location">
    <subcellularLocation>
        <location evidence="8">Cell inner membrane</location>
        <topology evidence="8">Peripheral membrane protein</topology>
    </subcellularLocation>
</comment>
<evidence type="ECO:0000313" key="11">
    <source>
        <dbReference type="EMBL" id="ROR35054.1"/>
    </source>
</evidence>
<dbReference type="HAMAP" id="MF_00461">
    <property type="entry name" value="RsxC_RnfC"/>
    <property type="match status" value="1"/>
</dbReference>
<keyword evidence="8" id="KW-0997">Cell inner membrane</keyword>
<evidence type="ECO:0000256" key="1">
    <source>
        <dbReference type="ARBA" id="ARBA00022448"/>
    </source>
</evidence>
<comment type="subunit">
    <text evidence="8">The complex is composed of six subunits: RnfA, RnfB, RnfC, RnfD, RnfE and RnfG.</text>
</comment>
<dbReference type="GO" id="GO:0005886">
    <property type="term" value="C:plasma membrane"/>
    <property type="evidence" value="ECO:0007669"/>
    <property type="project" value="UniProtKB-SubCell"/>
</dbReference>
<evidence type="ECO:0000259" key="10">
    <source>
        <dbReference type="PROSITE" id="PS51379"/>
    </source>
</evidence>
<evidence type="ECO:0000256" key="6">
    <source>
        <dbReference type="ARBA" id="ARBA00023004"/>
    </source>
</evidence>
<evidence type="ECO:0000256" key="2">
    <source>
        <dbReference type="ARBA" id="ARBA00022485"/>
    </source>
</evidence>
<feature type="domain" description="4Fe-4S ferredoxin-type" evidence="10">
    <location>
        <begin position="363"/>
        <end position="393"/>
    </location>
</feature>
<comment type="cofactor">
    <cofactor evidence="8">
        <name>[4Fe-4S] cluster</name>
        <dbReference type="ChEBI" id="CHEBI:49883"/>
    </cofactor>
    <text evidence="8">Binds 2 [4Fe-4S] clusters per subunit.</text>
</comment>
<keyword evidence="8" id="KW-1003">Cell membrane</keyword>
<keyword evidence="2 8" id="KW-0004">4Fe-4S</keyword>
<dbReference type="InterPro" id="IPR037225">
    <property type="entry name" value="Nuo51_FMN-bd_sf"/>
</dbReference>
<feature type="binding site" evidence="8">
    <location>
        <position position="422"/>
    </location>
    <ligand>
        <name>[4Fe-4S] cluster</name>
        <dbReference type="ChEBI" id="CHEBI:49883"/>
        <label>1</label>
    </ligand>
</feature>
<dbReference type="OrthoDB" id="9767754at2"/>
<feature type="binding site" evidence="8">
    <location>
        <position position="373"/>
    </location>
    <ligand>
        <name>[4Fe-4S] cluster</name>
        <dbReference type="ChEBI" id="CHEBI:49883"/>
        <label>1</label>
    </ligand>
</feature>
<dbReference type="InterPro" id="IPR011538">
    <property type="entry name" value="Nuo51_FMN-bd"/>
</dbReference>
<feature type="binding site" evidence="8">
    <location>
        <position position="418"/>
    </location>
    <ligand>
        <name>[4Fe-4S] cluster</name>
        <dbReference type="ChEBI" id="CHEBI:49883"/>
        <label>2</label>
    </ligand>
</feature>
<dbReference type="Gene3D" id="3.30.70.20">
    <property type="match status" value="1"/>
</dbReference>
<dbReference type="Gene3D" id="3.10.20.600">
    <property type="match status" value="1"/>
</dbReference>
<evidence type="ECO:0000256" key="3">
    <source>
        <dbReference type="ARBA" id="ARBA00022723"/>
    </source>
</evidence>
<dbReference type="PANTHER" id="PTHR43034">
    <property type="entry name" value="ION-TRANSLOCATING OXIDOREDUCTASE COMPLEX SUBUNIT C"/>
    <property type="match status" value="1"/>
</dbReference>
<evidence type="ECO:0000256" key="8">
    <source>
        <dbReference type="HAMAP-Rule" id="MF_00461"/>
    </source>
</evidence>
<reference evidence="11 12" key="1">
    <citation type="submission" date="2018-11" db="EMBL/GenBank/DDBJ databases">
        <title>Genomic Encyclopedia of Type Strains, Phase IV (KMG-IV): sequencing the most valuable type-strain genomes for metagenomic binning, comparative biology and taxonomic classification.</title>
        <authorList>
            <person name="Goeker M."/>
        </authorList>
    </citation>
    <scope>NUCLEOTIDE SEQUENCE [LARGE SCALE GENOMIC DNA]</scope>
    <source>
        <strain evidence="11 12">DSM 100275</strain>
    </source>
</reference>
<keyword evidence="3 8" id="KW-0479">Metal-binding</keyword>
<keyword evidence="7 8" id="KW-0411">Iron-sulfur</keyword>
<dbReference type="GO" id="GO:0046872">
    <property type="term" value="F:metal ion binding"/>
    <property type="evidence" value="ECO:0007669"/>
    <property type="project" value="UniProtKB-KW"/>
</dbReference>
<feature type="binding site" evidence="8">
    <location>
        <position position="379"/>
    </location>
    <ligand>
        <name>[4Fe-4S] cluster</name>
        <dbReference type="ChEBI" id="CHEBI:49883"/>
        <label>1</label>
    </ligand>
</feature>
<dbReference type="EMBL" id="RJVI01000001">
    <property type="protein sequence ID" value="ROR35054.1"/>
    <property type="molecule type" value="Genomic_DNA"/>
</dbReference>
<feature type="binding site" evidence="8">
    <location>
        <position position="383"/>
    </location>
    <ligand>
        <name>[4Fe-4S] cluster</name>
        <dbReference type="ChEBI" id="CHEBI:49883"/>
        <label>2</label>
    </ligand>
</feature>
<dbReference type="Gene3D" id="3.40.50.11540">
    <property type="entry name" value="NADH-ubiquinone oxidoreductase 51kDa subunit"/>
    <property type="match status" value="1"/>
</dbReference>
<comment type="caution">
    <text evidence="11">The sequence shown here is derived from an EMBL/GenBank/DDBJ whole genome shotgun (WGS) entry which is preliminary data.</text>
</comment>
<keyword evidence="8" id="KW-1278">Translocase</keyword>
<dbReference type="Pfam" id="PF01512">
    <property type="entry name" value="Complex1_51K"/>
    <property type="match status" value="1"/>
</dbReference>
<dbReference type="EC" id="7.-.-.-" evidence="8"/>
<dbReference type="NCBIfam" id="TIGR01945">
    <property type="entry name" value="rnfC"/>
    <property type="match status" value="1"/>
</dbReference>
<dbReference type="NCBIfam" id="NF003454">
    <property type="entry name" value="PRK05035.1"/>
    <property type="match status" value="1"/>
</dbReference>
<dbReference type="PANTHER" id="PTHR43034:SF2">
    <property type="entry name" value="ION-TRANSLOCATING OXIDOREDUCTASE COMPLEX SUBUNIT C"/>
    <property type="match status" value="1"/>
</dbReference>
<dbReference type="Proteomes" id="UP000276634">
    <property type="component" value="Unassembled WGS sequence"/>
</dbReference>
<gene>
    <name evidence="8" type="primary">rnfC</name>
    <name evidence="11" type="ORF">EDC57_0971</name>
</gene>
<dbReference type="SUPFAM" id="SSF46548">
    <property type="entry name" value="alpha-helical ferredoxin"/>
    <property type="match status" value="1"/>
</dbReference>
<dbReference type="Pfam" id="PF10531">
    <property type="entry name" value="SLBB"/>
    <property type="match status" value="1"/>
</dbReference>
<feature type="binding site" evidence="8">
    <location>
        <position position="412"/>
    </location>
    <ligand>
        <name>[4Fe-4S] cluster</name>
        <dbReference type="ChEBI" id="CHEBI:49883"/>
        <label>2</label>
    </ligand>
</feature>
<protein>
    <recommendedName>
        <fullName evidence="8">Ion-translocating oxidoreductase complex subunit C</fullName>
        <ecNumber evidence="8">7.-.-.-</ecNumber>
    </recommendedName>
    <alternativeName>
        <fullName evidence="8">Rnf electron transport complex subunit C</fullName>
    </alternativeName>
</protein>
<feature type="domain" description="4Fe-4S ferredoxin-type" evidence="10">
    <location>
        <begin position="403"/>
        <end position="432"/>
    </location>
</feature>
<organism evidence="11 12">
    <name type="scientific">Inmirania thermothiophila</name>
    <dbReference type="NCBI Taxonomy" id="1750597"/>
    <lineage>
        <taxon>Bacteria</taxon>
        <taxon>Pseudomonadati</taxon>
        <taxon>Pseudomonadota</taxon>
        <taxon>Gammaproteobacteria</taxon>
        <taxon>Chromatiales</taxon>
        <taxon>Ectothiorhodospiraceae</taxon>
        <taxon>Inmirania</taxon>
    </lineage>
</organism>
<evidence type="ECO:0000256" key="5">
    <source>
        <dbReference type="ARBA" id="ARBA00022982"/>
    </source>
</evidence>
<accession>A0A3N1Y8B5</accession>
<feature type="compositionally biased region" description="Basic and acidic residues" evidence="9">
    <location>
        <begin position="502"/>
        <end position="516"/>
    </location>
</feature>
<dbReference type="GO" id="GO:0009055">
    <property type="term" value="F:electron transfer activity"/>
    <property type="evidence" value="ECO:0007669"/>
    <property type="project" value="InterPro"/>
</dbReference>
<feature type="binding site" evidence="8">
    <location>
        <position position="415"/>
    </location>
    <ligand>
        <name>[4Fe-4S] cluster</name>
        <dbReference type="ChEBI" id="CHEBI:49883"/>
        <label>2</label>
    </ligand>
</feature>
<evidence type="ECO:0000313" key="12">
    <source>
        <dbReference type="Proteomes" id="UP000276634"/>
    </source>
</evidence>
<proteinExistence type="inferred from homology"/>
<evidence type="ECO:0000256" key="9">
    <source>
        <dbReference type="SAM" id="MobiDB-lite"/>
    </source>
</evidence>
<dbReference type="InterPro" id="IPR017900">
    <property type="entry name" value="4Fe4S_Fe_S_CS"/>
</dbReference>
<name>A0A3N1Y8B5_9GAMM</name>
<dbReference type="GO" id="GO:0022900">
    <property type="term" value="P:electron transport chain"/>
    <property type="evidence" value="ECO:0007669"/>
    <property type="project" value="UniProtKB-UniRule"/>
</dbReference>
<comment type="function">
    <text evidence="8">Part of a membrane-bound complex that couples electron transfer with translocation of ions across the membrane.</text>
</comment>
<dbReference type="InterPro" id="IPR019554">
    <property type="entry name" value="Soluble_ligand-bd"/>
</dbReference>
<sequence>MGRLWRFPGGIHPPGRKEMSLEVPLARASLPPLLVQPVHQHIGQPAEPVVQPGERVLKGQVIAHAGGVVSVPIHAASSGTVVAVEPRPVPHPSGLSAPCIVIETDGEDRWAERPEPIADWAEADPARLRERVREAGIVGLGGAAFPTHVKLNPGQRHAVEYLILNGAECEPYITADDMLVREHADEIVGGMQILRRILDAGRCLIGIEDNKPEAIAAMEAAVARLGDPAVEVRPVPTRYPTGGEKQLIHVLTGRVVPSGGLPIDVGVVCQNLSTTAAVYRAVTRGEPLVSRIVTVTGEGVARPRNLEVALGTPVRHLVAEAGGYTPKAARLIMGGPMMGVALASDEVPVVKATNCVLVASEAEVAATGPALPCIRCGQCMNACPMRLLPQQLYWYARARDLDRAQALRLFDCIECGCCAYVCPSRIPLVQYFRYAKTEIWARERERRRAERARRRHEAKQERLERARREKAERMRMLREAAAAKKAEDGTRPAAGEPPKAVAVRERVRRHEEAGEE</sequence>
<dbReference type="InterPro" id="IPR010208">
    <property type="entry name" value="Ion_transpt_RnfC/RsxC"/>
</dbReference>
<dbReference type="PROSITE" id="PS51379">
    <property type="entry name" value="4FE4S_FER_2"/>
    <property type="match status" value="2"/>
</dbReference>
<evidence type="ECO:0000256" key="7">
    <source>
        <dbReference type="ARBA" id="ARBA00023014"/>
    </source>
</evidence>
<feature type="region of interest" description="Disordered" evidence="9">
    <location>
        <begin position="450"/>
        <end position="516"/>
    </location>
</feature>
<keyword evidence="12" id="KW-1185">Reference proteome</keyword>